<dbReference type="InterPro" id="IPR032713">
    <property type="entry name" value="EmrE"/>
</dbReference>
<dbReference type="SUPFAM" id="SSF103481">
    <property type="entry name" value="Multidrug resistance efflux transporter EmrE"/>
    <property type="match status" value="1"/>
</dbReference>
<keyword evidence="3" id="KW-1185">Reference proteome</keyword>
<dbReference type="Pfam" id="PF13536">
    <property type="entry name" value="EmrE"/>
    <property type="match status" value="1"/>
</dbReference>
<feature type="transmembrane region" description="Helical" evidence="1">
    <location>
        <begin position="129"/>
        <end position="148"/>
    </location>
</feature>
<dbReference type="AlphaFoldDB" id="A0A239L9V2"/>
<keyword evidence="1" id="KW-0472">Membrane</keyword>
<evidence type="ECO:0000313" key="2">
    <source>
        <dbReference type="EMBL" id="SNT27231.1"/>
    </source>
</evidence>
<name>A0A239L9V2_9BACT</name>
<dbReference type="Proteomes" id="UP000198432">
    <property type="component" value="Unassembled WGS sequence"/>
</dbReference>
<protein>
    <submittedName>
        <fullName evidence="2">Putative multidrug resistance efflux transporter</fullName>
    </submittedName>
</protein>
<dbReference type="OrthoDB" id="3457556at2"/>
<accession>A0A239L9V2</accession>
<feature type="transmembrane region" description="Helical" evidence="1">
    <location>
        <begin position="160"/>
        <end position="178"/>
    </location>
</feature>
<dbReference type="EMBL" id="FZOQ01000038">
    <property type="protein sequence ID" value="SNT27231.1"/>
    <property type="molecule type" value="Genomic_DNA"/>
</dbReference>
<feature type="transmembrane region" description="Helical" evidence="1">
    <location>
        <begin position="199"/>
        <end position="218"/>
    </location>
</feature>
<feature type="transmembrane region" description="Helical" evidence="1">
    <location>
        <begin position="260"/>
        <end position="284"/>
    </location>
</feature>
<keyword evidence="1" id="KW-1133">Transmembrane helix</keyword>
<feature type="transmembrane region" description="Helical" evidence="1">
    <location>
        <begin position="76"/>
        <end position="95"/>
    </location>
</feature>
<feature type="transmembrane region" description="Helical" evidence="1">
    <location>
        <begin position="290"/>
        <end position="308"/>
    </location>
</feature>
<reference evidence="3" key="1">
    <citation type="submission" date="2017-06" db="EMBL/GenBank/DDBJ databases">
        <authorList>
            <person name="Varghese N."/>
            <person name="Submissions S."/>
        </authorList>
    </citation>
    <scope>NUCLEOTIDE SEQUENCE [LARGE SCALE GENOMIC DNA]</scope>
    <source>
        <strain evidence="3">NKM1</strain>
    </source>
</reference>
<organism evidence="2 3">
    <name type="scientific">Pontibacter ummariensis</name>
    <dbReference type="NCBI Taxonomy" id="1610492"/>
    <lineage>
        <taxon>Bacteria</taxon>
        <taxon>Pseudomonadati</taxon>
        <taxon>Bacteroidota</taxon>
        <taxon>Cytophagia</taxon>
        <taxon>Cytophagales</taxon>
        <taxon>Hymenobacteraceae</taxon>
        <taxon>Pontibacter</taxon>
    </lineage>
</organism>
<sequence>MQRNSNTKAIALGSLACVFFSATYVLNSFLSAKGGHWAWTTGLRSFFLMLLLVLLLSAQGQLKHLLWVMRQNLQVWLVWGGVAFGLSYYFLTFAASFGPGWLVAGAFQFTIVAGILLSPFLYKDHRAKIPVKALLLSLLIMAGIACMQWSQKNGSYSQQQLWWCVGLVMLAAFSWPLANRKLLLYVEESKHPLNAIQRVAGTALGSFPFQLIMMGYGYSQAGLPGQEQLLTVLLISLSSGVIGCILFFRAMHLARLDATSLAAVEATQSIEIVFTVIGEVLLLGIRWPNWIGNVGMLLVVFGLVLYSIPSRQKVLQIAEPDISPNQI</sequence>
<evidence type="ECO:0000256" key="1">
    <source>
        <dbReference type="SAM" id="Phobius"/>
    </source>
</evidence>
<feature type="transmembrane region" description="Helical" evidence="1">
    <location>
        <begin position="230"/>
        <end position="248"/>
    </location>
</feature>
<evidence type="ECO:0000313" key="3">
    <source>
        <dbReference type="Proteomes" id="UP000198432"/>
    </source>
</evidence>
<feature type="transmembrane region" description="Helical" evidence="1">
    <location>
        <begin position="101"/>
        <end position="122"/>
    </location>
</feature>
<keyword evidence="1" id="KW-0812">Transmembrane</keyword>
<proteinExistence type="predicted"/>
<gene>
    <name evidence="2" type="ORF">SAMN06296052_1388</name>
</gene>
<dbReference type="RefSeq" id="WP_089321743.1">
    <property type="nucleotide sequence ID" value="NZ_FZOQ01000038.1"/>
</dbReference>
<dbReference type="InterPro" id="IPR037185">
    <property type="entry name" value="EmrE-like"/>
</dbReference>